<accession>A0A812U667</accession>
<gene>
    <name evidence="2" type="ORF">SNAT2548_LOCUS31077</name>
</gene>
<evidence type="ECO:0000313" key="2">
    <source>
        <dbReference type="EMBL" id="CAE7553316.1"/>
    </source>
</evidence>
<dbReference type="AlphaFoldDB" id="A0A812U667"/>
<organism evidence="2 3">
    <name type="scientific">Symbiodinium natans</name>
    <dbReference type="NCBI Taxonomy" id="878477"/>
    <lineage>
        <taxon>Eukaryota</taxon>
        <taxon>Sar</taxon>
        <taxon>Alveolata</taxon>
        <taxon>Dinophyceae</taxon>
        <taxon>Suessiales</taxon>
        <taxon>Symbiodiniaceae</taxon>
        <taxon>Symbiodinium</taxon>
    </lineage>
</organism>
<dbReference type="EMBL" id="CAJNDS010002637">
    <property type="protein sequence ID" value="CAE7553316.1"/>
    <property type="molecule type" value="Genomic_DNA"/>
</dbReference>
<keyword evidence="1" id="KW-1133">Transmembrane helix</keyword>
<sequence length="1145" mass="126478">MPLVQEPRSREVTSVGGQLGCFDLFCEGDPSTVEEQYQMVWKGEGQGSYAAASYKEFEKGGWEKEVVSRKHLSYRPRQCCLCMTALVLLAALGYLLFYLLHLRHDTPHHSEGSGVHHGNVAPSIDCDTGYENFAQMWDEDKKAICCDLYGRACNYHPPPAYHPHYPPPHPPQQYTEYNCQAGYSNWYFGWSKHKKAWCCHHEHRGCPGTWHGSYHLHMHVMHGVGHAHGRIYDCAAGFSNWMQGWSDSKKDWCCSHEHKGCVKYHCNGHAGFWSASKSDWCCAHFQKGCPETTLSPLKCETPCTLKGETSSCLERIKWTADNVFGSKDNKCALAYSKVQVECDVCRSCTIQDAGCGTPQGGGSLPFDCDAALNNFFRAWSPEKKHWCCTKQGKGCEGESPPSVDAGYGMVWKHVKVNGYWTWVAVHGHGHFSLPYDCHAGLANWHSGWSAGKKGWCCAHEHTGCEGAGGGGGGGGGTHIIHVIHHVHGGGGYYSHAHPPGPAGSGMMWHWTMAGGQGHWIQSHASGSLPFDCFAGHANWRTGWSPAKKERSQSRVVAKEGHEGLGCMDLFCEGLWASSGTTMSAMFYCDPAYLQEQYQMVWKGQGEWEKVVVNQQYMSYRPKVCCMCLLALILLAVLGYLLFYLLHIQATVGADEISQTGSARDAIDCDTGYYNFDQLWNEDKKAICCDLYGRACPHAVYQHYPHYPPPHPPQQYTEYNCQAGYSNWYFGWSKHKKAWCCHHEHRGCPGTWHGSYHLHMHVMHGVGHAHGRIYDCAAGFSNWMQGWSDSKKDWCCSHEHKGCVKYHCNGHVPWRPLSYAEKRAELSTKRCCAHFQKGCPETTLSPLKCETPCTLKGETSSCLERIKWTADNVFGSKDNKCALAYSKVQVECDVCRSCTIQDAGCGTPQGGGSLPFDCDAALNNFFRAAWPAGVVLLVRCVVADLLQSCGSVVPIVPFVVEAWSPEKKHWCCTKQGKGCEGESPPSVDAGYGMVWKHVKVNGYWTWVAVHGHGHFSLPYDCHAGLANWHSGWSAGKKGWCCSHQHLGCAPPGGAGGGGGGGSVHVIHVIHHGGGGGGGYHNHAHPPFAAGHGQMWHWSMAGGGHWVQVGMQGHLPFDCLAGVSNWRAGWSQPKKEFCCHNFGNSCA</sequence>
<keyword evidence="1" id="KW-0812">Transmembrane</keyword>
<protein>
    <submittedName>
        <fullName evidence="2">Uncharacterized protein</fullName>
    </submittedName>
</protein>
<evidence type="ECO:0000313" key="3">
    <source>
        <dbReference type="Proteomes" id="UP000604046"/>
    </source>
</evidence>
<keyword evidence="1" id="KW-0472">Membrane</keyword>
<reference evidence="2" key="1">
    <citation type="submission" date="2021-02" db="EMBL/GenBank/DDBJ databases">
        <authorList>
            <person name="Dougan E. K."/>
            <person name="Rhodes N."/>
            <person name="Thang M."/>
            <person name="Chan C."/>
        </authorList>
    </citation>
    <scope>NUCLEOTIDE SEQUENCE</scope>
</reference>
<comment type="caution">
    <text evidence="2">The sequence shown here is derived from an EMBL/GenBank/DDBJ whole genome shotgun (WGS) entry which is preliminary data.</text>
</comment>
<dbReference type="Proteomes" id="UP000604046">
    <property type="component" value="Unassembled WGS sequence"/>
</dbReference>
<keyword evidence="3" id="KW-1185">Reference proteome</keyword>
<name>A0A812U667_9DINO</name>
<feature type="transmembrane region" description="Helical" evidence="1">
    <location>
        <begin position="79"/>
        <end position="100"/>
    </location>
</feature>
<proteinExistence type="predicted"/>
<evidence type="ECO:0000256" key="1">
    <source>
        <dbReference type="SAM" id="Phobius"/>
    </source>
</evidence>